<feature type="domain" description="FAD/NAD(P)-binding" evidence="5">
    <location>
        <begin position="10"/>
        <end position="231"/>
    </location>
</feature>
<dbReference type="GO" id="GO:0050660">
    <property type="term" value="F:flavin adenine dinucleotide binding"/>
    <property type="evidence" value="ECO:0007669"/>
    <property type="project" value="TreeGrafter"/>
</dbReference>
<sequence>MASFTSFLPKDVKFHRGRVTSIDHPAGKIILDDGKELQFDYLVVATGSNYGGPLKSVSKDLETLTTEIKDMAGRIKEANRILIIGGGSTGVELAGEIATDLPEKKVTLAHAGPALIPGPFKAQTGVRALRKLQALGVNVELDVKVKGLKPEEVAQGYTHTTRTVQATSIYAWAKGAPNSHLLTSLGAETMDEKGYVKVEPTLQLSRYPNIFAVGDVCNADIDLASAARGQGALAATNLLALLHSTSPPKLTTYRKMPNIIMVTIGRNDGVFALPFMVLGGWITRMLKGKDFMVGLFRKEVDLSS</sequence>
<keyword evidence="4" id="KW-0560">Oxidoreductase</keyword>
<evidence type="ECO:0000259" key="5">
    <source>
        <dbReference type="Pfam" id="PF07992"/>
    </source>
</evidence>
<evidence type="ECO:0000256" key="2">
    <source>
        <dbReference type="ARBA" id="ARBA00022630"/>
    </source>
</evidence>
<name>A0A4P9Y315_9FUNG</name>
<dbReference type="OrthoDB" id="202203at2759"/>
<evidence type="ECO:0000256" key="4">
    <source>
        <dbReference type="ARBA" id="ARBA00023002"/>
    </source>
</evidence>
<evidence type="ECO:0000256" key="3">
    <source>
        <dbReference type="ARBA" id="ARBA00022827"/>
    </source>
</evidence>
<dbReference type="AlphaFoldDB" id="A0A4P9Y315"/>
<dbReference type="SUPFAM" id="SSF51905">
    <property type="entry name" value="FAD/NAD(P)-binding domain"/>
    <property type="match status" value="1"/>
</dbReference>
<dbReference type="Pfam" id="PF07992">
    <property type="entry name" value="Pyr_redox_2"/>
    <property type="match status" value="1"/>
</dbReference>
<dbReference type="Proteomes" id="UP000267251">
    <property type="component" value="Unassembled WGS sequence"/>
</dbReference>
<dbReference type="PRINTS" id="PR00368">
    <property type="entry name" value="FADPNR"/>
</dbReference>
<gene>
    <name evidence="6" type="ORF">BJ684DRAFT_10314</name>
</gene>
<proteinExistence type="inferred from homology"/>
<protein>
    <recommendedName>
        <fullName evidence="5">FAD/NAD(P)-binding domain-containing protein</fullName>
    </recommendedName>
</protein>
<keyword evidence="2" id="KW-0285">Flavoprotein</keyword>
<reference evidence="7" key="1">
    <citation type="journal article" date="2018" name="Nat. Microbiol.">
        <title>Leveraging single-cell genomics to expand the fungal tree of life.</title>
        <authorList>
            <person name="Ahrendt S.R."/>
            <person name="Quandt C.A."/>
            <person name="Ciobanu D."/>
            <person name="Clum A."/>
            <person name="Salamov A."/>
            <person name="Andreopoulos B."/>
            <person name="Cheng J.F."/>
            <person name="Woyke T."/>
            <person name="Pelin A."/>
            <person name="Henrissat B."/>
            <person name="Reynolds N.K."/>
            <person name="Benny G.L."/>
            <person name="Smith M.E."/>
            <person name="James T.Y."/>
            <person name="Grigoriev I.V."/>
        </authorList>
    </citation>
    <scope>NUCLEOTIDE SEQUENCE [LARGE SCALE GENOMIC DNA]</scope>
</reference>
<dbReference type="PANTHER" id="PTHR43735">
    <property type="entry name" value="APOPTOSIS-INDUCING FACTOR 1"/>
    <property type="match status" value="1"/>
</dbReference>
<dbReference type="PANTHER" id="PTHR43735:SF3">
    <property type="entry name" value="FERROPTOSIS SUPPRESSOR PROTEIN 1"/>
    <property type="match status" value="1"/>
</dbReference>
<accession>A0A4P9Y315</accession>
<dbReference type="Gene3D" id="3.50.50.100">
    <property type="match status" value="1"/>
</dbReference>
<dbReference type="PRINTS" id="PR00411">
    <property type="entry name" value="PNDRDTASEI"/>
</dbReference>
<comment type="similarity">
    <text evidence="1">Belongs to the FAD-dependent oxidoreductase family.</text>
</comment>
<dbReference type="EMBL" id="KZ988064">
    <property type="protein sequence ID" value="RKP13267.1"/>
    <property type="molecule type" value="Genomic_DNA"/>
</dbReference>
<dbReference type="InterPro" id="IPR036188">
    <property type="entry name" value="FAD/NAD-bd_sf"/>
</dbReference>
<dbReference type="GO" id="GO:0004174">
    <property type="term" value="F:electron-transferring-flavoprotein dehydrogenase activity"/>
    <property type="evidence" value="ECO:0007669"/>
    <property type="project" value="TreeGrafter"/>
</dbReference>
<evidence type="ECO:0000313" key="7">
    <source>
        <dbReference type="Proteomes" id="UP000267251"/>
    </source>
</evidence>
<dbReference type="GO" id="GO:0005737">
    <property type="term" value="C:cytoplasm"/>
    <property type="evidence" value="ECO:0007669"/>
    <property type="project" value="TreeGrafter"/>
</dbReference>
<evidence type="ECO:0000256" key="1">
    <source>
        <dbReference type="ARBA" id="ARBA00006442"/>
    </source>
</evidence>
<organism evidence="6 7">
    <name type="scientific">Piptocephalis cylindrospora</name>
    <dbReference type="NCBI Taxonomy" id="1907219"/>
    <lineage>
        <taxon>Eukaryota</taxon>
        <taxon>Fungi</taxon>
        <taxon>Fungi incertae sedis</taxon>
        <taxon>Zoopagomycota</taxon>
        <taxon>Zoopagomycotina</taxon>
        <taxon>Zoopagomycetes</taxon>
        <taxon>Zoopagales</taxon>
        <taxon>Piptocephalidaceae</taxon>
        <taxon>Piptocephalis</taxon>
    </lineage>
</organism>
<dbReference type="InterPro" id="IPR023753">
    <property type="entry name" value="FAD/NAD-binding_dom"/>
</dbReference>
<keyword evidence="3" id="KW-0274">FAD</keyword>
<keyword evidence="7" id="KW-1185">Reference proteome</keyword>
<evidence type="ECO:0000313" key="6">
    <source>
        <dbReference type="EMBL" id="RKP13267.1"/>
    </source>
</evidence>